<organism evidence="2 3">
    <name type="scientific">Paraburkholderia kirstenboschensis</name>
    <dbReference type="NCBI Taxonomy" id="1245436"/>
    <lineage>
        <taxon>Bacteria</taxon>
        <taxon>Pseudomonadati</taxon>
        <taxon>Pseudomonadota</taxon>
        <taxon>Betaproteobacteria</taxon>
        <taxon>Burkholderiales</taxon>
        <taxon>Burkholderiaceae</taxon>
        <taxon>Paraburkholderia</taxon>
    </lineage>
</organism>
<evidence type="ECO:0000256" key="1">
    <source>
        <dbReference type="SAM" id="SignalP"/>
    </source>
</evidence>
<keyword evidence="3" id="KW-1185">Reference proteome</keyword>
<dbReference type="Pfam" id="PF13663">
    <property type="entry name" value="DUF4148"/>
    <property type="match status" value="1"/>
</dbReference>
<evidence type="ECO:0000313" key="3">
    <source>
        <dbReference type="Proteomes" id="UP001302652"/>
    </source>
</evidence>
<name>A0ABZ0E8H9_9BURK</name>
<protein>
    <submittedName>
        <fullName evidence="2">DUF4148 domain-containing protein</fullName>
    </submittedName>
</protein>
<dbReference type="RefSeq" id="WP_317015086.1">
    <property type="nucleotide sequence ID" value="NZ_CP136511.1"/>
</dbReference>
<proteinExistence type="predicted"/>
<reference evidence="2 3" key="1">
    <citation type="submission" date="2023-10" db="EMBL/GenBank/DDBJ databases">
        <title>Surface-active antibiotics is a multifunctional adaptation for post-fire microbes.</title>
        <authorList>
            <person name="Liu M.D."/>
            <person name="Du Y."/>
            <person name="Koupaei S.K."/>
            <person name="Kim N.R."/>
            <person name="Zhang W."/>
            <person name="Traxler M.F."/>
        </authorList>
    </citation>
    <scope>NUCLEOTIDE SEQUENCE [LARGE SCALE GENOMIC DNA]</scope>
    <source>
        <strain evidence="2 3">F3</strain>
    </source>
</reference>
<dbReference type="EMBL" id="CP136511">
    <property type="protein sequence ID" value="WOD13534.1"/>
    <property type="molecule type" value="Genomic_DNA"/>
</dbReference>
<gene>
    <name evidence="2" type="ORF">RW095_05890</name>
</gene>
<dbReference type="Proteomes" id="UP001302652">
    <property type="component" value="Chromosome 3"/>
</dbReference>
<sequence length="105" mass="11339">MNGTFKTLVCTALLALTTSAFAAGKLTPQQCEDYPFTPLKGSVTHAQLMNELSELESVGYQPSNGEDADYPAPLERAEQRLHLKYEADCVSAVQPGMSTQADVTQ</sequence>
<accession>A0ABZ0E8H9</accession>
<keyword evidence="1" id="KW-0732">Signal</keyword>
<dbReference type="InterPro" id="IPR025421">
    <property type="entry name" value="DUF4148"/>
</dbReference>
<feature type="signal peptide" evidence="1">
    <location>
        <begin position="1"/>
        <end position="22"/>
    </location>
</feature>
<feature type="chain" id="PRO_5046605898" evidence="1">
    <location>
        <begin position="23"/>
        <end position="105"/>
    </location>
</feature>
<evidence type="ECO:0000313" key="2">
    <source>
        <dbReference type="EMBL" id="WOD13534.1"/>
    </source>
</evidence>